<evidence type="ECO:0000313" key="2">
    <source>
        <dbReference type="Proteomes" id="UP001148629"/>
    </source>
</evidence>
<dbReference type="Proteomes" id="UP001148629">
    <property type="component" value="Unassembled WGS sequence"/>
</dbReference>
<dbReference type="EMBL" id="JANRMS010002688">
    <property type="protein sequence ID" value="KAJ3521365.1"/>
    <property type="molecule type" value="Genomic_DNA"/>
</dbReference>
<proteinExistence type="predicted"/>
<protein>
    <submittedName>
        <fullName evidence="1">Uncharacterized protein</fullName>
    </submittedName>
</protein>
<evidence type="ECO:0000313" key="1">
    <source>
        <dbReference type="EMBL" id="KAJ3521365.1"/>
    </source>
</evidence>
<sequence length="109" mass="11526">MTKTSTKAVQGSVISVNDQQNEHSDVGKTQPGLESLFSSWYLRDIHEPVNARLQDPSYVAGTVRVEPHSGLSGAQGTVTGPSGDNYGHELSPNTTIIALAGIGSQFSDQ</sequence>
<reference evidence="1" key="1">
    <citation type="submission" date="2022-08" db="EMBL/GenBank/DDBJ databases">
        <title>Genome Sequence of Fusarium decemcellulare.</title>
        <authorList>
            <person name="Buettner E."/>
        </authorList>
    </citation>
    <scope>NUCLEOTIDE SEQUENCE</scope>
    <source>
        <strain evidence="1">Babe19</strain>
    </source>
</reference>
<gene>
    <name evidence="1" type="ORF">NM208_g13322</name>
</gene>
<name>A0ACC1RKB8_9HYPO</name>
<keyword evidence="2" id="KW-1185">Reference proteome</keyword>
<accession>A0ACC1RKB8</accession>
<organism evidence="1 2">
    <name type="scientific">Fusarium decemcellulare</name>
    <dbReference type="NCBI Taxonomy" id="57161"/>
    <lineage>
        <taxon>Eukaryota</taxon>
        <taxon>Fungi</taxon>
        <taxon>Dikarya</taxon>
        <taxon>Ascomycota</taxon>
        <taxon>Pezizomycotina</taxon>
        <taxon>Sordariomycetes</taxon>
        <taxon>Hypocreomycetidae</taxon>
        <taxon>Hypocreales</taxon>
        <taxon>Nectriaceae</taxon>
        <taxon>Fusarium</taxon>
        <taxon>Fusarium decemcellulare species complex</taxon>
    </lineage>
</organism>
<comment type="caution">
    <text evidence="1">The sequence shown here is derived from an EMBL/GenBank/DDBJ whole genome shotgun (WGS) entry which is preliminary data.</text>
</comment>